<dbReference type="Proteomes" id="UP001597369">
    <property type="component" value="Unassembled WGS sequence"/>
</dbReference>
<keyword evidence="1" id="KW-0472">Membrane</keyword>
<keyword evidence="4" id="KW-1185">Reference proteome</keyword>
<organism evidence="3 4">
    <name type="scientific">Pontibacter silvestris</name>
    <dbReference type="NCBI Taxonomy" id="2305183"/>
    <lineage>
        <taxon>Bacteria</taxon>
        <taxon>Pseudomonadati</taxon>
        <taxon>Bacteroidota</taxon>
        <taxon>Cytophagia</taxon>
        <taxon>Cytophagales</taxon>
        <taxon>Hymenobacteraceae</taxon>
        <taxon>Pontibacter</taxon>
    </lineage>
</organism>
<keyword evidence="1" id="KW-1133">Transmembrane helix</keyword>
<dbReference type="InterPro" id="IPR003675">
    <property type="entry name" value="Rce1/LyrA-like_dom"/>
</dbReference>
<dbReference type="EC" id="3.4.-.-" evidence="3"/>
<feature type="domain" description="CAAX prenyl protease 2/Lysostaphin resistance protein A-like" evidence="2">
    <location>
        <begin position="142"/>
        <end position="228"/>
    </location>
</feature>
<dbReference type="InterPro" id="IPR052710">
    <property type="entry name" value="CAAX_protease"/>
</dbReference>
<accession>A0ABW4WSU5</accession>
<dbReference type="EMBL" id="JBHUHV010000002">
    <property type="protein sequence ID" value="MFD2065489.1"/>
    <property type="molecule type" value="Genomic_DNA"/>
</dbReference>
<evidence type="ECO:0000259" key="2">
    <source>
        <dbReference type="Pfam" id="PF02517"/>
    </source>
</evidence>
<dbReference type="PANTHER" id="PTHR36435">
    <property type="entry name" value="SLR1288 PROTEIN"/>
    <property type="match status" value="1"/>
</dbReference>
<name>A0ABW4WSU5_9BACT</name>
<feature type="transmembrane region" description="Helical" evidence="1">
    <location>
        <begin position="248"/>
        <end position="273"/>
    </location>
</feature>
<evidence type="ECO:0000313" key="3">
    <source>
        <dbReference type="EMBL" id="MFD2065489.1"/>
    </source>
</evidence>
<feature type="transmembrane region" description="Helical" evidence="1">
    <location>
        <begin position="99"/>
        <end position="120"/>
    </location>
</feature>
<dbReference type="RefSeq" id="WP_229959881.1">
    <property type="nucleotide sequence ID" value="NZ_JAJJWI010000006.1"/>
</dbReference>
<keyword evidence="1" id="KW-0812">Transmembrane</keyword>
<keyword evidence="3" id="KW-0378">Hydrolase</keyword>
<dbReference type="Pfam" id="PF02517">
    <property type="entry name" value="Rce1-like"/>
    <property type="match status" value="1"/>
</dbReference>
<evidence type="ECO:0000256" key="1">
    <source>
        <dbReference type="SAM" id="Phobius"/>
    </source>
</evidence>
<protein>
    <submittedName>
        <fullName evidence="3">CPBP family intramembrane glutamic endopeptidase</fullName>
        <ecNumber evidence="3">3.4.-.-</ecNumber>
    </submittedName>
</protein>
<proteinExistence type="predicted"/>
<gene>
    <name evidence="3" type="ORF">ACFSKU_01230</name>
</gene>
<reference evidence="4" key="1">
    <citation type="journal article" date="2019" name="Int. J. Syst. Evol. Microbiol.">
        <title>The Global Catalogue of Microorganisms (GCM) 10K type strain sequencing project: providing services to taxonomists for standard genome sequencing and annotation.</title>
        <authorList>
            <consortium name="The Broad Institute Genomics Platform"/>
            <consortium name="The Broad Institute Genome Sequencing Center for Infectious Disease"/>
            <person name="Wu L."/>
            <person name="Ma J."/>
        </authorList>
    </citation>
    <scope>NUCLEOTIDE SEQUENCE [LARGE SCALE GENOMIC DNA]</scope>
    <source>
        <strain evidence="4">JCM 16545</strain>
    </source>
</reference>
<feature type="transmembrane region" description="Helical" evidence="1">
    <location>
        <begin position="27"/>
        <end position="49"/>
    </location>
</feature>
<sequence length="293" mass="32538">MEVTTTAPLVEAVPATEDLSISVKRAWGYLGIYSLFSMLGAGLVALLALPSLELIEIESSLFMFLAYVMPFLGFALYLKRKRKLSVIFLPETNQKRVPISLYLLIPPIIVTSGIILDPLLSLLPLPDFLRKMVQDDMSRGGWLVSLTVVVAAPVLEELLLRGLLLRGMLKTSGAGKAIIWSSIMFAVLHLNFYQGVGSFVHGLFLGWIFYKTRSLWPCVFFHFTNNLVSTIVPYLLPKNVDPFASLYVLIGNATTFCVVYSLAVILFVTCAFLMKRLLSDATRVGEEDALIYS</sequence>
<comment type="caution">
    <text evidence="3">The sequence shown here is derived from an EMBL/GenBank/DDBJ whole genome shotgun (WGS) entry which is preliminary data.</text>
</comment>
<feature type="transmembrane region" description="Helical" evidence="1">
    <location>
        <begin position="140"/>
        <end position="160"/>
    </location>
</feature>
<feature type="transmembrane region" description="Helical" evidence="1">
    <location>
        <begin position="61"/>
        <end position="78"/>
    </location>
</feature>
<evidence type="ECO:0000313" key="4">
    <source>
        <dbReference type="Proteomes" id="UP001597369"/>
    </source>
</evidence>
<dbReference type="PANTHER" id="PTHR36435:SF1">
    <property type="entry name" value="CAAX AMINO TERMINAL PROTEASE FAMILY PROTEIN"/>
    <property type="match status" value="1"/>
</dbReference>
<dbReference type="GO" id="GO:0016787">
    <property type="term" value="F:hydrolase activity"/>
    <property type="evidence" value="ECO:0007669"/>
    <property type="project" value="UniProtKB-KW"/>
</dbReference>